<accession>A0A0B0ENZ4</accession>
<name>A0A0B0ENZ4_9BACT</name>
<gene>
    <name evidence="1" type="ORF">SCABRO_00458</name>
</gene>
<sequence length="239" mass="27018">MTENSLLSSASIVFLGHFNPIIMHPQWFNRYKVLPIQETQKAEGEKPKVIEIPYEGKKVVLEEASLTSVTAGYAYIPFPSLTIEVTLDRYVCSSTKSENFNLIKEVTVKTFNILEHTPIKSVGTNFEGHWKCKSSAQDTLKSLFAKDDDSFKNKFGDEYHIGGAISFQENGRRVTLRINKSNLLDDGVHFNFNFHKGGLEAQQAKEAVEIINTNYNDDINNSIKLAKELIGEPENTWKP</sequence>
<protein>
    <submittedName>
        <fullName evidence="1">Uncharacterized protein</fullName>
    </submittedName>
</protein>
<proteinExistence type="predicted"/>
<dbReference type="EMBL" id="JRYO01000036">
    <property type="protein sequence ID" value="KHE93781.1"/>
    <property type="molecule type" value="Genomic_DNA"/>
</dbReference>
<evidence type="ECO:0000313" key="1">
    <source>
        <dbReference type="EMBL" id="KHE93781.1"/>
    </source>
</evidence>
<comment type="caution">
    <text evidence="1">The sequence shown here is derived from an EMBL/GenBank/DDBJ whole genome shotgun (WGS) entry which is preliminary data.</text>
</comment>
<dbReference type="AlphaFoldDB" id="A0A0B0ENZ4"/>
<organism evidence="1 2">
    <name type="scientific">Candidatus Scalindua brodae</name>
    <dbReference type="NCBI Taxonomy" id="237368"/>
    <lineage>
        <taxon>Bacteria</taxon>
        <taxon>Pseudomonadati</taxon>
        <taxon>Planctomycetota</taxon>
        <taxon>Candidatus Brocadiia</taxon>
        <taxon>Candidatus Brocadiales</taxon>
        <taxon>Candidatus Scalinduaceae</taxon>
        <taxon>Candidatus Scalindua</taxon>
    </lineage>
</organism>
<dbReference type="Proteomes" id="UP000030652">
    <property type="component" value="Unassembled WGS sequence"/>
</dbReference>
<reference evidence="1 2" key="1">
    <citation type="submission" date="2014-10" db="EMBL/GenBank/DDBJ databases">
        <title>Draft genome of anammox bacterium scalindua brodae, obtained using differential coverage binning of sequence data from two enrichment reactors.</title>
        <authorList>
            <person name="Speth D.R."/>
            <person name="Russ L."/>
            <person name="Kartal B."/>
            <person name="Op den Camp H.J."/>
            <person name="Dutilh B.E."/>
            <person name="Jetten M.S."/>
        </authorList>
    </citation>
    <scope>NUCLEOTIDE SEQUENCE [LARGE SCALE GENOMIC DNA]</scope>
    <source>
        <strain evidence="1">RU1</strain>
    </source>
</reference>
<evidence type="ECO:0000313" key="2">
    <source>
        <dbReference type="Proteomes" id="UP000030652"/>
    </source>
</evidence>